<proteinExistence type="inferred from homology"/>
<evidence type="ECO:0000259" key="10">
    <source>
        <dbReference type="Pfam" id="PF04290"/>
    </source>
</evidence>
<keyword evidence="2 9" id="KW-0813">Transport</keyword>
<evidence type="ECO:0000256" key="4">
    <source>
        <dbReference type="ARBA" id="ARBA00022519"/>
    </source>
</evidence>
<keyword evidence="6 9" id="KW-1133">Transmembrane helix</keyword>
<comment type="subunit">
    <text evidence="9">The complex comprises the extracytoplasmic solute receptor protein and the two transmembrane proteins.</text>
</comment>
<comment type="function">
    <text evidence="9">Part of the tripartite ATP-independent periplasmic (TRAP) transport system.</text>
</comment>
<accession>A0ABY2XBD6</accession>
<feature type="transmembrane region" description="Helical" evidence="9">
    <location>
        <begin position="49"/>
        <end position="71"/>
    </location>
</feature>
<evidence type="ECO:0000313" key="11">
    <source>
        <dbReference type="EMBL" id="TMV13677.1"/>
    </source>
</evidence>
<sequence>MRYLDLPIAFLDAVTVVIGRAFSWLTLFMVLMTFVNVLLRYVFGLSIIAAYETVVYAFGIVMTSVAGWALLTDQHVRIDVFYGRMSARKQAAVNVVGSVLFLAPLLYVITDRSIGYVSRSWKLRETSNEIAGLDYLYVLKTFILVFVVVLAIQGLSFLLRNLRVLILGFDPAPLAGPDQGKNTPNAEQVKQ</sequence>
<dbReference type="InterPro" id="IPR007387">
    <property type="entry name" value="TRAP_DctQ"/>
</dbReference>
<name>A0ABY2XBD6_9RHOB</name>
<dbReference type="RefSeq" id="WP_138864229.1">
    <property type="nucleotide sequence ID" value="NZ_VCPC01000002.1"/>
</dbReference>
<evidence type="ECO:0000256" key="8">
    <source>
        <dbReference type="ARBA" id="ARBA00038436"/>
    </source>
</evidence>
<dbReference type="Proteomes" id="UP001191082">
    <property type="component" value="Unassembled WGS sequence"/>
</dbReference>
<dbReference type="Pfam" id="PF04290">
    <property type="entry name" value="DctQ"/>
    <property type="match status" value="1"/>
</dbReference>
<dbReference type="PANTHER" id="PTHR35011">
    <property type="entry name" value="2,3-DIKETO-L-GULONATE TRAP TRANSPORTER SMALL PERMEASE PROTEIN YIAM"/>
    <property type="match status" value="1"/>
</dbReference>
<dbReference type="EMBL" id="VCPC01000002">
    <property type="protein sequence ID" value="TMV13677.1"/>
    <property type="molecule type" value="Genomic_DNA"/>
</dbReference>
<evidence type="ECO:0000256" key="1">
    <source>
        <dbReference type="ARBA" id="ARBA00004429"/>
    </source>
</evidence>
<gene>
    <name evidence="11" type="ORF">FGK64_13190</name>
</gene>
<evidence type="ECO:0000256" key="9">
    <source>
        <dbReference type="RuleBase" id="RU369079"/>
    </source>
</evidence>
<comment type="similarity">
    <text evidence="8 9">Belongs to the TRAP transporter small permease family.</text>
</comment>
<protein>
    <recommendedName>
        <fullName evidence="9">TRAP transporter small permease protein</fullName>
    </recommendedName>
</protein>
<comment type="subcellular location">
    <subcellularLocation>
        <location evidence="1 9">Cell inner membrane</location>
        <topology evidence="1 9">Multi-pass membrane protein</topology>
    </subcellularLocation>
</comment>
<organism evidence="11 12">
    <name type="scientific">Arenibacterium halophilum</name>
    <dbReference type="NCBI Taxonomy" id="2583821"/>
    <lineage>
        <taxon>Bacteria</taxon>
        <taxon>Pseudomonadati</taxon>
        <taxon>Pseudomonadota</taxon>
        <taxon>Alphaproteobacteria</taxon>
        <taxon>Rhodobacterales</taxon>
        <taxon>Paracoccaceae</taxon>
        <taxon>Arenibacterium</taxon>
    </lineage>
</organism>
<evidence type="ECO:0000256" key="7">
    <source>
        <dbReference type="ARBA" id="ARBA00023136"/>
    </source>
</evidence>
<feature type="domain" description="Tripartite ATP-independent periplasmic transporters DctQ component" evidence="10">
    <location>
        <begin position="29"/>
        <end position="163"/>
    </location>
</feature>
<evidence type="ECO:0000256" key="6">
    <source>
        <dbReference type="ARBA" id="ARBA00022989"/>
    </source>
</evidence>
<feature type="transmembrane region" description="Helical" evidence="9">
    <location>
        <begin position="21"/>
        <end position="43"/>
    </location>
</feature>
<dbReference type="PANTHER" id="PTHR35011:SF4">
    <property type="entry name" value="SLL1102 PROTEIN"/>
    <property type="match status" value="1"/>
</dbReference>
<keyword evidence="5 9" id="KW-0812">Transmembrane</keyword>
<evidence type="ECO:0000313" key="12">
    <source>
        <dbReference type="Proteomes" id="UP001191082"/>
    </source>
</evidence>
<feature type="transmembrane region" description="Helical" evidence="9">
    <location>
        <begin position="135"/>
        <end position="159"/>
    </location>
</feature>
<feature type="transmembrane region" description="Helical" evidence="9">
    <location>
        <begin position="91"/>
        <end position="110"/>
    </location>
</feature>
<evidence type="ECO:0000256" key="3">
    <source>
        <dbReference type="ARBA" id="ARBA00022475"/>
    </source>
</evidence>
<comment type="caution">
    <text evidence="11">The sequence shown here is derived from an EMBL/GenBank/DDBJ whole genome shotgun (WGS) entry which is preliminary data.</text>
</comment>
<keyword evidence="12" id="KW-1185">Reference proteome</keyword>
<evidence type="ECO:0000256" key="5">
    <source>
        <dbReference type="ARBA" id="ARBA00022692"/>
    </source>
</evidence>
<keyword evidence="7 9" id="KW-0472">Membrane</keyword>
<evidence type="ECO:0000256" key="2">
    <source>
        <dbReference type="ARBA" id="ARBA00022448"/>
    </source>
</evidence>
<reference evidence="11 12" key="1">
    <citation type="submission" date="2019-05" db="EMBL/GenBank/DDBJ databases">
        <title>Marivita sp. nov. isolated from sea sediment.</title>
        <authorList>
            <person name="Kim W."/>
        </authorList>
    </citation>
    <scope>NUCLEOTIDE SEQUENCE [LARGE SCALE GENOMIC DNA]</scope>
    <source>
        <strain evidence="11 12">CAU 1492</strain>
    </source>
</reference>
<dbReference type="InterPro" id="IPR055348">
    <property type="entry name" value="DctQ"/>
</dbReference>
<keyword evidence="4 9" id="KW-0997">Cell inner membrane</keyword>
<keyword evidence="3" id="KW-1003">Cell membrane</keyword>